<proteinExistence type="predicted"/>
<gene>
    <name evidence="3" type="ORF">PCASD_24027</name>
</gene>
<name>A0A2N5S531_9BASI</name>
<accession>A0A2N5S531</accession>
<reference evidence="3 4" key="1">
    <citation type="submission" date="2017-11" db="EMBL/GenBank/DDBJ databases">
        <title>De novo assembly and phasing of dikaryotic genomes from two isolates of Puccinia coronata f. sp. avenae, the causal agent of oat crown rust.</title>
        <authorList>
            <person name="Miller M.E."/>
            <person name="Zhang Y."/>
            <person name="Omidvar V."/>
            <person name="Sperschneider J."/>
            <person name="Schwessinger B."/>
            <person name="Raley C."/>
            <person name="Palmer J.M."/>
            <person name="Garnica D."/>
            <person name="Upadhyaya N."/>
            <person name="Rathjen J."/>
            <person name="Taylor J.M."/>
            <person name="Park R.F."/>
            <person name="Dodds P.N."/>
            <person name="Hirsch C.D."/>
            <person name="Kianian S.F."/>
            <person name="Figueroa M."/>
        </authorList>
    </citation>
    <scope>NUCLEOTIDE SEQUENCE [LARGE SCALE GENOMIC DNA]</scope>
    <source>
        <strain evidence="3">12SD80</strain>
    </source>
</reference>
<protein>
    <recommendedName>
        <fullName evidence="2">CxC1-like cysteine cluster associated with KDZ transposases domain-containing protein</fullName>
    </recommendedName>
</protein>
<dbReference type="AlphaFoldDB" id="A0A2N5S531"/>
<dbReference type="PANTHER" id="PTHR33096:SF1">
    <property type="entry name" value="CXC1-LIKE CYSTEINE CLUSTER ASSOCIATED WITH KDZ TRANSPOSASES DOMAIN-CONTAINING PROTEIN"/>
    <property type="match status" value="1"/>
</dbReference>
<evidence type="ECO:0000313" key="3">
    <source>
        <dbReference type="EMBL" id="PLW08341.1"/>
    </source>
</evidence>
<sequence>MTRPIQNARNRVNRTISTGSTRRRRTRRTLTQRDIAEQNRFDESIQSGRRARVIPSSPRPIVYPNNTYDDPNEAAPLGDFDSQQHDLQDNVGSRNSLLWEHATFHRLRRHAENREKISQQWSALEQEATATYLLCQERTNNWTVFNQDVFEQPHSTCSCTPEDIRPRNVDLIDILHRQPSRPVHFCQCTPDTIRLIHCGYFAASADTPRTAFSIQLIQLHHFIWQASVISTTAFVKGLSAFLDTRSNRPLLSRSQYLRKRNLRIPFSFAVDLFSRILAIKKQVLNEGLALTTLDQWADKCPRCFGPQINENKAGPAEPDFIIALDGNFQQRHYAHASKDNPSEQQYPPGFVLPSRTVIDYQAVEESESLALGINPPCSDVHKAANDSRDGSTWDKCDDSGLFASACRHDAPLLFVNIYKSGEKLYYPIAIIRHILQDFPGRKVGVLYDLGCHLETHIKKRGLLADRIGDMIFGTSVFHAYVHEWACQVKYNPRFNPWWGLSDGEGLERLWSFLSSLVSQLRVTTRLHRLSRIQARADYHSDQLMNESANWLSNKLANCQTEYETAKKALDELHLQTNPYSSDQQQNYTNEFLEEQWELEQRFHRNPNKTLQDNRLELGRLLSVQSKLEDAWRSMAMTPEQAVDRARTLGVLTQQIEEIRGKVGSYHLTQQLTRDESELLLKVWYYKTKVRGRFLSLIEERQPLLRVRRGGDSTTLGTRGQQKLIEALRKHADKIRTVLATYNDHVRAFTRACPNRPPPPQMEYTDLLNLQPDDPFWNDGTFTNANEAWAVDPLTQRGIRTLAYFKRAIEERRRLGWETRRSMRWAIDRHNQLKTSLTSILQMLRLPHHEIPEIACRHENLTNSTHLNALEQVPEKLRAVLVVLHSAFIKHLEIQMSWHPKSQRSFLTQGIPGVIELGIIIEDGMSLDMTPMGRQGQRGAEGEENLEGVDNAEDLEDDDEQDDEEAQIENLITRSLMLNLGSDRLHSL</sequence>
<evidence type="ECO:0000313" key="4">
    <source>
        <dbReference type="Proteomes" id="UP000235392"/>
    </source>
</evidence>
<dbReference type="EMBL" id="PGCI01001070">
    <property type="protein sequence ID" value="PLW08341.1"/>
    <property type="molecule type" value="Genomic_DNA"/>
</dbReference>
<evidence type="ECO:0000259" key="2">
    <source>
        <dbReference type="Pfam" id="PF18802"/>
    </source>
</evidence>
<dbReference type="InterPro" id="IPR041320">
    <property type="entry name" value="CxC1"/>
</dbReference>
<feature type="compositionally biased region" description="Basic residues" evidence="1">
    <location>
        <begin position="21"/>
        <end position="30"/>
    </location>
</feature>
<feature type="domain" description="CxC1-like cysteine cluster associated with KDZ transposases" evidence="2">
    <location>
        <begin position="141"/>
        <end position="247"/>
    </location>
</feature>
<evidence type="ECO:0000256" key="1">
    <source>
        <dbReference type="SAM" id="MobiDB-lite"/>
    </source>
</evidence>
<feature type="compositionally biased region" description="Basic and acidic residues" evidence="1">
    <location>
        <begin position="34"/>
        <end position="43"/>
    </location>
</feature>
<dbReference type="PANTHER" id="PTHR33096">
    <property type="entry name" value="CXC2 DOMAIN-CONTAINING PROTEIN"/>
    <property type="match status" value="1"/>
</dbReference>
<dbReference type="Pfam" id="PF18758">
    <property type="entry name" value="KDZ"/>
    <property type="match status" value="1"/>
</dbReference>
<dbReference type="Proteomes" id="UP000235392">
    <property type="component" value="Unassembled WGS sequence"/>
</dbReference>
<organism evidence="3 4">
    <name type="scientific">Puccinia coronata f. sp. avenae</name>
    <dbReference type="NCBI Taxonomy" id="200324"/>
    <lineage>
        <taxon>Eukaryota</taxon>
        <taxon>Fungi</taxon>
        <taxon>Dikarya</taxon>
        <taxon>Basidiomycota</taxon>
        <taxon>Pucciniomycotina</taxon>
        <taxon>Pucciniomycetes</taxon>
        <taxon>Pucciniales</taxon>
        <taxon>Pucciniaceae</taxon>
        <taxon>Puccinia</taxon>
    </lineage>
</organism>
<dbReference type="Pfam" id="PF18802">
    <property type="entry name" value="CxC1"/>
    <property type="match status" value="1"/>
</dbReference>
<dbReference type="InterPro" id="IPR040521">
    <property type="entry name" value="KDZ"/>
</dbReference>
<feature type="compositionally biased region" description="Polar residues" evidence="1">
    <location>
        <begin position="1"/>
        <end position="10"/>
    </location>
</feature>
<comment type="caution">
    <text evidence="3">The sequence shown here is derived from an EMBL/GenBank/DDBJ whole genome shotgun (WGS) entry which is preliminary data.</text>
</comment>
<feature type="region of interest" description="Disordered" evidence="1">
    <location>
        <begin position="1"/>
        <end position="81"/>
    </location>
</feature>